<keyword evidence="3" id="KW-1185">Reference proteome</keyword>
<dbReference type="Proteomes" id="UP001497623">
    <property type="component" value="Unassembled WGS sequence"/>
</dbReference>
<protein>
    <submittedName>
        <fullName evidence="2">Uncharacterized protein</fullName>
    </submittedName>
</protein>
<sequence length="134" mass="15879">MDAMLKHLLHSLDEGQCISKDITKMLVPMPELEKSIEIYLSMMKDQLLHLQPEDWPEYVGRSLTLVKEFKNKKRYRSELQNRNEQQQQKDEPQCSNEQLHKDEQKLLAQCPGAIQMHQYQPAQQPVHIYVHTKI</sequence>
<accession>A0AAV2RTZ1</accession>
<proteinExistence type="predicted"/>
<evidence type="ECO:0000313" key="3">
    <source>
        <dbReference type="Proteomes" id="UP001497623"/>
    </source>
</evidence>
<evidence type="ECO:0000256" key="1">
    <source>
        <dbReference type="SAM" id="MobiDB-lite"/>
    </source>
</evidence>
<evidence type="ECO:0000313" key="2">
    <source>
        <dbReference type="EMBL" id="CAL4139840.1"/>
    </source>
</evidence>
<comment type="caution">
    <text evidence="2">The sequence shown here is derived from an EMBL/GenBank/DDBJ whole genome shotgun (WGS) entry which is preliminary data.</text>
</comment>
<gene>
    <name evidence="2" type="ORF">MNOR_LOCUS28523</name>
</gene>
<name>A0AAV2RTZ1_MEGNR</name>
<dbReference type="EMBL" id="CAXKWB010031595">
    <property type="protein sequence ID" value="CAL4139840.1"/>
    <property type="molecule type" value="Genomic_DNA"/>
</dbReference>
<dbReference type="AlphaFoldDB" id="A0AAV2RTZ1"/>
<reference evidence="2 3" key="1">
    <citation type="submission" date="2024-05" db="EMBL/GenBank/DDBJ databases">
        <authorList>
            <person name="Wallberg A."/>
        </authorList>
    </citation>
    <scope>NUCLEOTIDE SEQUENCE [LARGE SCALE GENOMIC DNA]</scope>
</reference>
<organism evidence="2 3">
    <name type="scientific">Meganyctiphanes norvegica</name>
    <name type="common">Northern krill</name>
    <name type="synonym">Thysanopoda norvegica</name>
    <dbReference type="NCBI Taxonomy" id="48144"/>
    <lineage>
        <taxon>Eukaryota</taxon>
        <taxon>Metazoa</taxon>
        <taxon>Ecdysozoa</taxon>
        <taxon>Arthropoda</taxon>
        <taxon>Crustacea</taxon>
        <taxon>Multicrustacea</taxon>
        <taxon>Malacostraca</taxon>
        <taxon>Eumalacostraca</taxon>
        <taxon>Eucarida</taxon>
        <taxon>Euphausiacea</taxon>
        <taxon>Euphausiidae</taxon>
        <taxon>Meganyctiphanes</taxon>
    </lineage>
</organism>
<feature type="region of interest" description="Disordered" evidence="1">
    <location>
        <begin position="76"/>
        <end position="100"/>
    </location>
</feature>